<sequence>METITFTQSNYTDNYNAFQLSLPLDLGIKINPDDEVVSFLKALEGVNLKKYLKKDERRGRKGYDNVLLLKAVLFARMIGQCHLRDLQSLCRYDIRFMYIMNEETPSFMTFERLMNDYLIDDIEHIFFDVVGNICHLMDVDKTVQFIDGTKIEANANKYPFVYKARILNARMRLFSKITHAIIEVNMESGFDFPYHHFYCAQEIGYIVQYLMELMVSEYIEPVYGRGRRKNDIQRWYDLFLEYYMKLDEYEYWLSVIGKDRNSCSKTDHDATMCATKMDYYCNTGLSRPCYNAQIAVSDGIIVNADLFQRPADAKTFIPFTERYRKFTGGYPIYPMADARYGSEDNYMYCLTHGMDLYMKYGMYAKKNESGFIKKKFNPYNWEKNNNGYKVCPGGLVFDCHIGDIYDESGEYLKIKQKMTSQESCEGCPYKEECCKRKNHRKVLIRDTVLDEFYAVVDKNLFIEFGKELRKQRSIQVEGAFGVIKQDMKFTRLTRGGVKNAKMEFLIVYLGYNLIKYHRYRLKIEKKRQKELLNFKVMYIKNEI</sequence>
<feature type="domain" description="Transposase InsH N-terminal" evidence="1">
    <location>
        <begin position="47"/>
        <end position="113"/>
    </location>
</feature>
<dbReference type="STRING" id="100884.GCA_000269565_01698"/>
<comment type="caution">
    <text evidence="3">The sequence shown here is derived from an EMBL/GenBank/DDBJ whole genome shotgun (WGS) entry which is preliminary data.</text>
</comment>
<dbReference type="Proteomes" id="UP000003157">
    <property type="component" value="Unassembled WGS sequence"/>
</dbReference>
<evidence type="ECO:0000259" key="2">
    <source>
        <dbReference type="Pfam" id="PF13751"/>
    </source>
</evidence>
<evidence type="ECO:0008006" key="5">
    <source>
        <dbReference type="Google" id="ProtNLM"/>
    </source>
</evidence>
<dbReference type="OrthoDB" id="9789070at2"/>
<dbReference type="AlphaFoldDB" id="E7G5G7"/>
<evidence type="ECO:0000313" key="3">
    <source>
        <dbReference type="EMBL" id="EFW06468.1"/>
    </source>
</evidence>
<proteinExistence type="predicted"/>
<dbReference type="PANTHER" id="PTHR33408">
    <property type="entry name" value="TRANSPOSASE"/>
    <property type="match status" value="1"/>
</dbReference>
<dbReference type="InterPro" id="IPR025668">
    <property type="entry name" value="Tnp_DDE_dom"/>
</dbReference>
<dbReference type="EMBL" id="ADKX01000001">
    <property type="protein sequence ID" value="EFW06468.1"/>
    <property type="molecule type" value="Genomic_DNA"/>
</dbReference>
<dbReference type="Pfam" id="PF13751">
    <property type="entry name" value="DDE_Tnp_1_6"/>
    <property type="match status" value="1"/>
</dbReference>
<dbReference type="InterPro" id="IPR008490">
    <property type="entry name" value="Transposase_InsH_N"/>
</dbReference>
<dbReference type="eggNOG" id="COG3666">
    <property type="taxonomic scope" value="Bacteria"/>
</dbReference>
<feature type="domain" description="Transposase DDE" evidence="2">
    <location>
        <begin position="406"/>
        <end position="517"/>
    </location>
</feature>
<organism evidence="3 4">
    <name type="scientific">Coprobacillus cateniformis</name>
    <dbReference type="NCBI Taxonomy" id="100884"/>
    <lineage>
        <taxon>Bacteria</taxon>
        <taxon>Bacillati</taxon>
        <taxon>Bacillota</taxon>
        <taxon>Erysipelotrichia</taxon>
        <taxon>Erysipelotrichales</taxon>
        <taxon>Coprobacillaceae</taxon>
        <taxon>Coprobacillus</taxon>
    </lineage>
</organism>
<reference evidence="3 4" key="1">
    <citation type="submission" date="2010-12" db="EMBL/GenBank/DDBJ databases">
        <title>The Genome Sequence of Coprobacillus sp. strain 29_1.</title>
        <authorList>
            <consortium name="The Broad Institute Genome Sequencing Platform"/>
            <person name="Earl A."/>
            <person name="Ward D."/>
            <person name="Feldgarden M."/>
            <person name="Gevers D."/>
            <person name="Daigneault M."/>
            <person name="Sibley C.D."/>
            <person name="White A."/>
            <person name="Strauss J."/>
            <person name="Allen-Vercoe E."/>
            <person name="Young S.K."/>
            <person name="Zeng Q."/>
            <person name="Gargeya S."/>
            <person name="Fitzgerald M."/>
            <person name="Haas B."/>
            <person name="Abouelleil A."/>
            <person name="Alvarado L."/>
            <person name="Arachchi H.M."/>
            <person name="Berlin A."/>
            <person name="Brown A."/>
            <person name="Chapman S.B."/>
            <person name="Chen Z."/>
            <person name="Dunbar C."/>
            <person name="Freedman E."/>
            <person name="Gearin G."/>
            <person name="Gellesch M."/>
            <person name="Goldberg J."/>
            <person name="Griggs A."/>
            <person name="Gujja S."/>
            <person name="Heilman E."/>
            <person name="Heiman D."/>
            <person name="Howarth C."/>
            <person name="Larson L."/>
            <person name="Lui A."/>
            <person name="MacDonald P.J.P."/>
            <person name="Mehta T."/>
            <person name="Montmayeur A."/>
            <person name="Murphy C."/>
            <person name="Neiman D."/>
            <person name="Pearson M."/>
            <person name="Priest M."/>
            <person name="Roberts A."/>
            <person name="Saif S."/>
            <person name="Shea T."/>
            <person name="Shenoy N."/>
            <person name="Sisk P."/>
            <person name="Stolte C."/>
            <person name="Sykes S."/>
            <person name="White J."/>
            <person name="Yandava C."/>
            <person name="Nusbaum C."/>
            <person name="Birren B."/>
        </authorList>
    </citation>
    <scope>NUCLEOTIDE SEQUENCE [LARGE SCALE GENOMIC DNA]</scope>
    <source>
        <strain evidence="3 4">29_1</strain>
    </source>
</reference>
<gene>
    <name evidence="3" type="ORF">HMPREF9488_00005</name>
</gene>
<dbReference type="GeneID" id="78229565"/>
<evidence type="ECO:0000259" key="1">
    <source>
        <dbReference type="Pfam" id="PF05598"/>
    </source>
</evidence>
<dbReference type="PANTHER" id="PTHR33408:SF2">
    <property type="entry name" value="TRANSPOSASE DDE DOMAIN-CONTAINING PROTEIN"/>
    <property type="match status" value="1"/>
</dbReference>
<name>E7G5G7_9FIRM</name>
<accession>E7G5G7</accession>
<keyword evidence="4" id="KW-1185">Reference proteome</keyword>
<evidence type="ECO:0000313" key="4">
    <source>
        <dbReference type="Proteomes" id="UP000003157"/>
    </source>
</evidence>
<dbReference type="HOGENOM" id="CLU_021293_0_1_9"/>
<protein>
    <recommendedName>
        <fullName evidence="5">Transposase</fullName>
    </recommendedName>
</protein>
<dbReference type="Pfam" id="PF05598">
    <property type="entry name" value="DUF772"/>
    <property type="match status" value="1"/>
</dbReference>
<dbReference type="RefSeq" id="WP_008787133.1">
    <property type="nucleotide sequence ID" value="NZ_AKCB01000001.1"/>
</dbReference>